<accession>A0A1I1KAV5</accession>
<feature type="transmembrane region" description="Helical" evidence="4">
    <location>
        <begin position="76"/>
        <end position="96"/>
    </location>
</feature>
<evidence type="ECO:0000313" key="6">
    <source>
        <dbReference type="Proteomes" id="UP000198862"/>
    </source>
</evidence>
<keyword evidence="4" id="KW-1133">Transmembrane helix</keyword>
<dbReference type="GO" id="GO:0016279">
    <property type="term" value="F:protein-lysine N-methyltransferase activity"/>
    <property type="evidence" value="ECO:0007669"/>
    <property type="project" value="InterPro"/>
</dbReference>
<dbReference type="AlphaFoldDB" id="A0A1I1KAV5"/>
<evidence type="ECO:0008006" key="7">
    <source>
        <dbReference type="Google" id="ProtNLM"/>
    </source>
</evidence>
<evidence type="ECO:0000256" key="4">
    <source>
        <dbReference type="SAM" id="Phobius"/>
    </source>
</evidence>
<dbReference type="SUPFAM" id="SSF53335">
    <property type="entry name" value="S-adenosyl-L-methionine-dependent methyltransferases"/>
    <property type="match status" value="1"/>
</dbReference>
<proteinExistence type="predicted"/>
<gene>
    <name evidence="5" type="ORF">SAMN02745724_02006</name>
</gene>
<keyword evidence="2" id="KW-0808">Transferase</keyword>
<dbReference type="EMBL" id="FOLO01000012">
    <property type="protein sequence ID" value="SFC57681.1"/>
    <property type="molecule type" value="Genomic_DNA"/>
</dbReference>
<evidence type="ECO:0000313" key="5">
    <source>
        <dbReference type="EMBL" id="SFC57681.1"/>
    </source>
</evidence>
<dbReference type="PANTHER" id="PTHR13610">
    <property type="entry name" value="METHYLTRANSFERASE DOMAIN-CONTAINING PROTEIN"/>
    <property type="match status" value="1"/>
</dbReference>
<dbReference type="InterPro" id="IPR026170">
    <property type="entry name" value="FAM173A/B"/>
</dbReference>
<keyword evidence="4" id="KW-0472">Membrane</keyword>
<keyword evidence="4" id="KW-0812">Transmembrane</keyword>
<dbReference type="STRING" id="1123010.SAMN02745724_02006"/>
<keyword evidence="1" id="KW-0489">Methyltransferase</keyword>
<reference evidence="5 6" key="1">
    <citation type="submission" date="2016-10" db="EMBL/GenBank/DDBJ databases">
        <authorList>
            <person name="de Groot N.N."/>
        </authorList>
    </citation>
    <scope>NUCLEOTIDE SEQUENCE [LARGE SCALE GENOMIC DNA]</scope>
    <source>
        <strain evidence="5 6">DSM 6059</strain>
    </source>
</reference>
<feature type="transmembrane region" description="Helical" evidence="4">
    <location>
        <begin position="6"/>
        <end position="28"/>
    </location>
</feature>
<evidence type="ECO:0000256" key="3">
    <source>
        <dbReference type="ARBA" id="ARBA00022691"/>
    </source>
</evidence>
<name>A0A1I1KAV5_9GAMM</name>
<dbReference type="Proteomes" id="UP000198862">
    <property type="component" value="Unassembled WGS sequence"/>
</dbReference>
<dbReference type="RefSeq" id="WP_245763795.1">
    <property type="nucleotide sequence ID" value="NZ_FOLO01000012.1"/>
</dbReference>
<keyword evidence="3" id="KW-0949">S-adenosyl-L-methionine</keyword>
<sequence length="180" mass="19976">MSGLEAVILLVTIFTGGSIVWSTLTLGISPMPSSKKARQAMLNLTHNTGTGPIFELGSGWGNLLVPLAKTYPKRKIVGYELSIMPWLITLILKKMFGLKNLQVYRKNFLHADLTNATVILCYLFPGGMQKIEAKLNAQGGKCEYLISNNFAFISHKPIKTILLNDLFKSPVYLYALKNKI</sequence>
<evidence type="ECO:0000256" key="2">
    <source>
        <dbReference type="ARBA" id="ARBA00022679"/>
    </source>
</evidence>
<dbReference type="GO" id="GO:0032259">
    <property type="term" value="P:methylation"/>
    <property type="evidence" value="ECO:0007669"/>
    <property type="project" value="UniProtKB-KW"/>
</dbReference>
<dbReference type="PANTHER" id="PTHR13610:SF11">
    <property type="entry name" value="METHYLTRANSFERASE DOMAIN-CONTAINING PROTEIN"/>
    <property type="match status" value="1"/>
</dbReference>
<keyword evidence="6" id="KW-1185">Reference proteome</keyword>
<protein>
    <recommendedName>
        <fullName evidence="7">Methyltransferase small domain-containing protein</fullName>
    </recommendedName>
</protein>
<organism evidence="5 6">
    <name type="scientific">Pseudoalteromonas denitrificans DSM 6059</name>
    <dbReference type="NCBI Taxonomy" id="1123010"/>
    <lineage>
        <taxon>Bacteria</taxon>
        <taxon>Pseudomonadati</taxon>
        <taxon>Pseudomonadota</taxon>
        <taxon>Gammaproteobacteria</taxon>
        <taxon>Alteromonadales</taxon>
        <taxon>Pseudoalteromonadaceae</taxon>
        <taxon>Pseudoalteromonas</taxon>
    </lineage>
</organism>
<evidence type="ECO:0000256" key="1">
    <source>
        <dbReference type="ARBA" id="ARBA00022603"/>
    </source>
</evidence>
<dbReference type="Gene3D" id="3.40.50.150">
    <property type="entry name" value="Vaccinia Virus protein VP39"/>
    <property type="match status" value="1"/>
</dbReference>
<dbReference type="InterPro" id="IPR029063">
    <property type="entry name" value="SAM-dependent_MTases_sf"/>
</dbReference>